<protein>
    <submittedName>
        <fullName evidence="2">Uncharacterized protein</fullName>
    </submittedName>
</protein>
<dbReference type="OrthoDB" id="120019at2"/>
<sequence length="312" mass="34115">MKKLIIVFILFLLTACTQPSFESIDPSVDFLASLNTGDGSIDFLSEEREIIGNWQLDKAYTGFSLVTDDLILVYGFTMNEAVIFQLSTGKQVSTIEVAEGTTNSYVYNEEIYIANGKENTISHYNLEGKLLEQTSAGNYPMSMVTEGENLYVVNFKDERLSVFTLDLQEVTEWDIPSSSQGILVNGDEIWLGGHGAGSSPNRVISRYDRATGKLVGEIETPVMPIMMTADANGFIYALSHGSSTLYKISETGEVLTSIKAGANPFSVAIFGESAVLAGYEDHQVYFIESGKVTDKVPVGKGPFQLIVREASK</sequence>
<feature type="signal peptide" evidence="1">
    <location>
        <begin position="1"/>
        <end position="22"/>
    </location>
</feature>
<dbReference type="PANTHER" id="PTHR47197">
    <property type="entry name" value="PROTEIN NIRF"/>
    <property type="match status" value="1"/>
</dbReference>
<evidence type="ECO:0000256" key="1">
    <source>
        <dbReference type="SAM" id="SignalP"/>
    </source>
</evidence>
<reference evidence="2 3" key="1">
    <citation type="submission" date="2018-06" db="EMBL/GenBank/DDBJ databases">
        <title>Genomic Encyclopedia of Type Strains, Phase IV (KMG-IV): sequencing the most valuable type-strain genomes for metagenomic binning, comparative biology and taxonomic classification.</title>
        <authorList>
            <person name="Goeker M."/>
        </authorList>
    </citation>
    <scope>NUCLEOTIDE SEQUENCE [LARGE SCALE GENOMIC DNA]</scope>
    <source>
        <strain evidence="2 3">DSM 5</strain>
    </source>
</reference>
<evidence type="ECO:0000313" key="3">
    <source>
        <dbReference type="Proteomes" id="UP000248646"/>
    </source>
</evidence>
<accession>A0A2W7N2B0</accession>
<dbReference type="SUPFAM" id="SSF101898">
    <property type="entry name" value="NHL repeat"/>
    <property type="match status" value="1"/>
</dbReference>
<dbReference type="Gene3D" id="2.130.10.10">
    <property type="entry name" value="YVTN repeat-like/Quinoprotein amine dehydrogenase"/>
    <property type="match status" value="1"/>
</dbReference>
<dbReference type="PROSITE" id="PS51257">
    <property type="entry name" value="PROKAR_LIPOPROTEIN"/>
    <property type="match status" value="1"/>
</dbReference>
<proteinExistence type="predicted"/>
<evidence type="ECO:0000313" key="2">
    <source>
        <dbReference type="EMBL" id="PZX04936.1"/>
    </source>
</evidence>
<dbReference type="InterPro" id="IPR015943">
    <property type="entry name" value="WD40/YVTN_repeat-like_dom_sf"/>
</dbReference>
<name>A0A2W7N2B0_9BACI</name>
<keyword evidence="3" id="KW-1185">Reference proteome</keyword>
<feature type="chain" id="PRO_5038465091" evidence="1">
    <location>
        <begin position="23"/>
        <end position="312"/>
    </location>
</feature>
<comment type="caution">
    <text evidence="2">The sequence shown here is derived from an EMBL/GenBank/DDBJ whole genome shotgun (WGS) entry which is preliminary data.</text>
</comment>
<gene>
    <name evidence="2" type="ORF">C7437_103187</name>
</gene>
<keyword evidence="1" id="KW-0732">Signal</keyword>
<dbReference type="InterPro" id="IPR051200">
    <property type="entry name" value="Host-pathogen_enzymatic-act"/>
</dbReference>
<dbReference type="AlphaFoldDB" id="A0A2W7N2B0"/>
<dbReference type="EMBL" id="QKZI01000003">
    <property type="protein sequence ID" value="PZX04936.1"/>
    <property type="molecule type" value="Genomic_DNA"/>
</dbReference>
<dbReference type="RefSeq" id="WP_111439582.1">
    <property type="nucleotide sequence ID" value="NZ_QKZI01000003.1"/>
</dbReference>
<dbReference type="PANTHER" id="PTHR47197:SF3">
    <property type="entry name" value="DIHYDRO-HEME D1 DEHYDROGENASE"/>
    <property type="match status" value="1"/>
</dbReference>
<organism evidence="2 3">
    <name type="scientific">Psychrobacillus insolitus</name>
    <dbReference type="NCBI Taxonomy" id="1461"/>
    <lineage>
        <taxon>Bacteria</taxon>
        <taxon>Bacillati</taxon>
        <taxon>Bacillota</taxon>
        <taxon>Bacilli</taxon>
        <taxon>Bacillales</taxon>
        <taxon>Bacillaceae</taxon>
        <taxon>Psychrobacillus</taxon>
    </lineage>
</organism>
<dbReference type="Proteomes" id="UP000248646">
    <property type="component" value="Unassembled WGS sequence"/>
</dbReference>